<evidence type="ECO:0000313" key="1">
    <source>
        <dbReference type="EMBL" id="GBM28705.1"/>
    </source>
</evidence>
<comment type="caution">
    <text evidence="1">The sequence shown here is derived from an EMBL/GenBank/DDBJ whole genome shotgun (WGS) entry which is preliminary data.</text>
</comment>
<keyword evidence="2" id="KW-1185">Reference proteome</keyword>
<evidence type="ECO:0008006" key="3">
    <source>
        <dbReference type="Google" id="ProtNLM"/>
    </source>
</evidence>
<dbReference type="InterPro" id="IPR043502">
    <property type="entry name" value="DNA/RNA_pol_sf"/>
</dbReference>
<reference evidence="1 2" key="1">
    <citation type="journal article" date="2019" name="Sci. Rep.">
        <title>Orb-weaving spider Araneus ventricosus genome elucidates the spidroin gene catalogue.</title>
        <authorList>
            <person name="Kono N."/>
            <person name="Nakamura H."/>
            <person name="Ohtoshi R."/>
            <person name="Moran D.A.P."/>
            <person name="Shinohara A."/>
            <person name="Yoshida Y."/>
            <person name="Fujiwara M."/>
            <person name="Mori M."/>
            <person name="Tomita M."/>
            <person name="Arakawa K."/>
        </authorList>
    </citation>
    <scope>NUCLEOTIDE SEQUENCE [LARGE SCALE GENOMIC DNA]</scope>
</reference>
<dbReference type="AlphaFoldDB" id="A0A4Y2ELA7"/>
<dbReference type="OrthoDB" id="6434680at2759"/>
<name>A0A4Y2ELA7_ARAVE</name>
<proteinExistence type="predicted"/>
<dbReference type="PANTHER" id="PTHR47331">
    <property type="entry name" value="PHD-TYPE DOMAIN-CONTAINING PROTEIN"/>
    <property type="match status" value="1"/>
</dbReference>
<sequence length="144" mass="16205">MGVYRADSSTTKLRVVFNASAASTSGVSLNNCLLKGGVVQDDLFSILLRFRNHKVAFTADVKKMYRQIWVNPDQCSIWKNRSYKEPSLYKLLTVMYGTKSSYLATRVLNQLATDERKKFLLASAVSFKDFYVGVLSGAGMFHQL</sequence>
<dbReference type="EMBL" id="BGPR01000617">
    <property type="protein sequence ID" value="GBM28705.1"/>
    <property type="molecule type" value="Genomic_DNA"/>
</dbReference>
<gene>
    <name evidence="1" type="ORF">AVEN_116714_1</name>
</gene>
<accession>A0A4Y2ELA7</accession>
<dbReference type="GO" id="GO:0071897">
    <property type="term" value="P:DNA biosynthetic process"/>
    <property type="evidence" value="ECO:0007669"/>
    <property type="project" value="UniProtKB-ARBA"/>
</dbReference>
<evidence type="ECO:0000313" key="2">
    <source>
        <dbReference type="Proteomes" id="UP000499080"/>
    </source>
</evidence>
<dbReference type="Proteomes" id="UP000499080">
    <property type="component" value="Unassembled WGS sequence"/>
</dbReference>
<dbReference type="PANTHER" id="PTHR47331:SF1">
    <property type="entry name" value="GAG-LIKE PROTEIN"/>
    <property type="match status" value="1"/>
</dbReference>
<protein>
    <recommendedName>
        <fullName evidence="3">Reverse transcriptase domain-containing protein</fullName>
    </recommendedName>
</protein>
<organism evidence="1 2">
    <name type="scientific">Araneus ventricosus</name>
    <name type="common">Orbweaver spider</name>
    <name type="synonym">Epeira ventricosa</name>
    <dbReference type="NCBI Taxonomy" id="182803"/>
    <lineage>
        <taxon>Eukaryota</taxon>
        <taxon>Metazoa</taxon>
        <taxon>Ecdysozoa</taxon>
        <taxon>Arthropoda</taxon>
        <taxon>Chelicerata</taxon>
        <taxon>Arachnida</taxon>
        <taxon>Araneae</taxon>
        <taxon>Araneomorphae</taxon>
        <taxon>Entelegynae</taxon>
        <taxon>Araneoidea</taxon>
        <taxon>Araneidae</taxon>
        <taxon>Araneus</taxon>
    </lineage>
</organism>
<dbReference type="SUPFAM" id="SSF56672">
    <property type="entry name" value="DNA/RNA polymerases"/>
    <property type="match status" value="1"/>
</dbReference>